<keyword evidence="3" id="KW-1185">Reference proteome</keyword>
<dbReference type="PIRSF" id="PIRSF032064">
    <property type="entry name" value="UCP032064"/>
    <property type="match status" value="1"/>
</dbReference>
<evidence type="ECO:0000256" key="1">
    <source>
        <dbReference type="SAM" id="MobiDB-lite"/>
    </source>
</evidence>
<accession>A0ABX8WFN6</accession>
<feature type="compositionally biased region" description="Polar residues" evidence="1">
    <location>
        <begin position="121"/>
        <end position="135"/>
    </location>
</feature>
<dbReference type="InterPro" id="IPR010593">
    <property type="entry name" value="DUF1159"/>
</dbReference>
<organism evidence="2 3">
    <name type="scientific">Devosia salina</name>
    <dbReference type="NCBI Taxonomy" id="2860336"/>
    <lineage>
        <taxon>Bacteria</taxon>
        <taxon>Pseudomonadati</taxon>
        <taxon>Pseudomonadota</taxon>
        <taxon>Alphaproteobacteria</taxon>
        <taxon>Hyphomicrobiales</taxon>
        <taxon>Devosiaceae</taxon>
        <taxon>Devosia</taxon>
    </lineage>
</organism>
<protein>
    <submittedName>
        <fullName evidence="2">DciA family protein</fullName>
    </submittedName>
</protein>
<sequence>MPKDELPEPKRRNRTLSVADALSGALDPVLKKRGFAGRDIIAQWRHIAPRPFDETTLPDKLSWPRGERSAEGATLYLRCAPGQALFAQHEAPAIAAAVNRYFGYLLVNDVRLSAEPFTPGSGRTVQKPHQPSQSDIAKVGKATEMVEDDDLREALQALGLALSGRSSKKRG</sequence>
<feature type="region of interest" description="Disordered" evidence="1">
    <location>
        <begin position="118"/>
        <end position="138"/>
    </location>
</feature>
<gene>
    <name evidence="2" type="ORF">K1X15_03105</name>
</gene>
<dbReference type="Proteomes" id="UP000825799">
    <property type="component" value="Chromosome"/>
</dbReference>
<name>A0ABX8WFN6_9HYPH</name>
<reference evidence="2 3" key="1">
    <citation type="submission" date="2021-08" db="EMBL/GenBank/DDBJ databases">
        <title>Devosia salina sp. nov., isolated from the South China Sea sediment.</title>
        <authorList>
            <person name="Zhou Z."/>
        </authorList>
    </citation>
    <scope>NUCLEOTIDE SEQUENCE [LARGE SCALE GENOMIC DNA]</scope>
    <source>
        <strain evidence="2 3">SCS-3</strain>
    </source>
</reference>
<proteinExistence type="predicted"/>
<dbReference type="RefSeq" id="WP_220306032.1">
    <property type="nucleotide sequence ID" value="NZ_CP080590.1"/>
</dbReference>
<evidence type="ECO:0000313" key="2">
    <source>
        <dbReference type="EMBL" id="QYO77578.1"/>
    </source>
</evidence>
<dbReference type="EMBL" id="CP080590">
    <property type="protein sequence ID" value="QYO77578.1"/>
    <property type="molecule type" value="Genomic_DNA"/>
</dbReference>
<evidence type="ECO:0000313" key="3">
    <source>
        <dbReference type="Proteomes" id="UP000825799"/>
    </source>
</evidence>